<dbReference type="GeneID" id="37257658"/>
<organism evidence="2 3">
    <name type="scientific">Fusarium venenatum</name>
    <dbReference type="NCBI Taxonomy" id="56646"/>
    <lineage>
        <taxon>Eukaryota</taxon>
        <taxon>Fungi</taxon>
        <taxon>Dikarya</taxon>
        <taxon>Ascomycota</taxon>
        <taxon>Pezizomycotina</taxon>
        <taxon>Sordariomycetes</taxon>
        <taxon>Hypocreomycetidae</taxon>
        <taxon>Hypocreales</taxon>
        <taxon>Nectriaceae</taxon>
        <taxon>Fusarium</taxon>
    </lineage>
</organism>
<dbReference type="InterPro" id="IPR024391">
    <property type="entry name" value="LDB19_N"/>
</dbReference>
<evidence type="ECO:0000313" key="3">
    <source>
        <dbReference type="Proteomes" id="UP000245910"/>
    </source>
</evidence>
<feature type="domain" description="LDB19 N-terminal" evidence="1">
    <location>
        <begin position="78"/>
        <end position="257"/>
    </location>
</feature>
<dbReference type="KEGG" id="fvn:FVRRES_06019"/>
<dbReference type="InterPro" id="IPR014752">
    <property type="entry name" value="Arrestin-like_C"/>
</dbReference>
<name>A0A2L2T249_9HYPO</name>
<dbReference type="STRING" id="56646.A0A2L2T249"/>
<dbReference type="EMBL" id="LN649230">
    <property type="protein sequence ID" value="CEI61583.1"/>
    <property type="molecule type" value="Genomic_DNA"/>
</dbReference>
<reference evidence="3" key="1">
    <citation type="submission" date="2014-10" db="EMBL/GenBank/DDBJ databases">
        <authorList>
            <person name="King R."/>
        </authorList>
    </citation>
    <scope>NUCLEOTIDE SEQUENCE [LARGE SCALE GENOMIC DNA]</scope>
    <source>
        <strain evidence="3">A3/5</strain>
    </source>
</reference>
<dbReference type="RefSeq" id="XP_025585303.1">
    <property type="nucleotide sequence ID" value="XM_025734504.2"/>
</dbReference>
<dbReference type="Gene3D" id="2.60.40.640">
    <property type="match status" value="1"/>
</dbReference>
<keyword evidence="3" id="KW-1185">Reference proteome</keyword>
<protein>
    <recommendedName>
        <fullName evidence="1">LDB19 N-terminal domain-containing protein</fullName>
    </recommendedName>
</protein>
<accession>A0A2L2T249</accession>
<dbReference type="Proteomes" id="UP000245910">
    <property type="component" value="Chromosome II"/>
</dbReference>
<proteinExistence type="predicted"/>
<evidence type="ECO:0000313" key="2">
    <source>
        <dbReference type="EMBL" id="CEI61583.1"/>
    </source>
</evidence>
<dbReference type="Pfam" id="PF13002">
    <property type="entry name" value="LDB19"/>
    <property type="match status" value="1"/>
</dbReference>
<dbReference type="AlphaFoldDB" id="A0A2L2T249"/>
<evidence type="ECO:0000259" key="1">
    <source>
        <dbReference type="Pfam" id="PF13002"/>
    </source>
</evidence>
<sequence length="390" mass="43404">MAGLLQLIRPQGLCPSLFRKPVQGKPNMSPASLDCHIGTSPIVIRHDSNNDDDSIISGSLILEVTEDSIEVESLYALIRVHTVNKKPFKKGCEGCKHHFTKLKRCEIITTSITLNEGSYTYNLSYRVPSYLPPSMDTPIVSVTYEFEALASVRRARRLSTMSHTITLHRALPVVRSIPISNTQTYSNRIYQTTGIEVACVFDAVMNPKSKNRATLTMSGLRSSPGNGEEVHLWRVCSGSWILEETIKSTTSACPAHCRQNKGDSAQERKKRTILGDSTFYNGWTTDDNAGTLSMDFHFSRRQSLNHYTQDTGDVGDTSASHALVLEIQMMKEIYPKGSPDLVTRTGVGRILRSEHRVVLSDYTTLSRQTVGESLPLYQDVCTGPPVYEEL</sequence>